<evidence type="ECO:0000256" key="1">
    <source>
        <dbReference type="SAM" id="Phobius"/>
    </source>
</evidence>
<organism evidence="2 3">
    <name type="scientific">Blepharisma stoltei</name>
    <dbReference type="NCBI Taxonomy" id="1481888"/>
    <lineage>
        <taxon>Eukaryota</taxon>
        <taxon>Sar</taxon>
        <taxon>Alveolata</taxon>
        <taxon>Ciliophora</taxon>
        <taxon>Postciliodesmatophora</taxon>
        <taxon>Heterotrichea</taxon>
        <taxon>Heterotrichida</taxon>
        <taxon>Blepharismidae</taxon>
        <taxon>Blepharisma</taxon>
    </lineage>
</organism>
<reference evidence="2" key="1">
    <citation type="submission" date="2021-09" db="EMBL/GenBank/DDBJ databases">
        <authorList>
            <consortium name="AG Swart"/>
            <person name="Singh M."/>
            <person name="Singh A."/>
            <person name="Seah K."/>
            <person name="Emmerich C."/>
        </authorList>
    </citation>
    <scope>NUCLEOTIDE SEQUENCE</scope>
    <source>
        <strain evidence="2">ATCC30299</strain>
    </source>
</reference>
<keyword evidence="1" id="KW-0812">Transmembrane</keyword>
<dbReference type="AlphaFoldDB" id="A0AAU9JD21"/>
<keyword evidence="3" id="KW-1185">Reference proteome</keyword>
<name>A0AAU9JD21_9CILI</name>
<keyword evidence="1" id="KW-0472">Membrane</keyword>
<keyword evidence="1" id="KW-1133">Transmembrane helix</keyword>
<proteinExistence type="predicted"/>
<gene>
    <name evidence="2" type="ORF">BSTOLATCC_MIC24140</name>
</gene>
<dbReference type="EMBL" id="CAJZBQ010000023">
    <property type="protein sequence ID" value="CAG9319589.1"/>
    <property type="molecule type" value="Genomic_DNA"/>
</dbReference>
<evidence type="ECO:0000313" key="2">
    <source>
        <dbReference type="EMBL" id="CAG9319589.1"/>
    </source>
</evidence>
<evidence type="ECO:0000313" key="3">
    <source>
        <dbReference type="Proteomes" id="UP001162131"/>
    </source>
</evidence>
<sequence length="226" mass="26224">MYKAPIRHFSLNKFALWVDHTWTGAEQRAHEIGKNYTFISLFSRIGILKSPRLISYLSEKLDKPTLSPAVENSKVTDNSLLLFYSQNVARYLPGMRLAAELIAPLYLLIVPPWWLPIMFYTFGMWFYQPLAASFARSAVVRMDLLPDFEAIHVQKVGAFGFTRSEIVPIKNLVKSKLEHSKYDYYHRLMAGFDRDMMFKDAESGEEYNFEVSGTWVDENLKHPLIN</sequence>
<protein>
    <submittedName>
        <fullName evidence="2">Uncharacterized protein</fullName>
    </submittedName>
</protein>
<accession>A0AAU9JD21</accession>
<feature type="transmembrane region" description="Helical" evidence="1">
    <location>
        <begin position="105"/>
        <end position="127"/>
    </location>
</feature>
<comment type="caution">
    <text evidence="2">The sequence shown here is derived from an EMBL/GenBank/DDBJ whole genome shotgun (WGS) entry which is preliminary data.</text>
</comment>
<dbReference type="Proteomes" id="UP001162131">
    <property type="component" value="Unassembled WGS sequence"/>
</dbReference>